<dbReference type="PRINTS" id="PR00099">
    <property type="entry name" value="CPSGATASE"/>
</dbReference>
<protein>
    <recommendedName>
        <fullName evidence="6">Glutamine amidotransferase</fullName>
    </recommendedName>
</protein>
<evidence type="ECO:0000259" key="8">
    <source>
        <dbReference type="Pfam" id="PF00117"/>
    </source>
</evidence>
<dbReference type="InterPro" id="IPR029062">
    <property type="entry name" value="Class_I_gatase-like"/>
</dbReference>
<dbReference type="PANTHER" id="PTHR11922">
    <property type="entry name" value="GMP SYNTHASE-RELATED"/>
    <property type="match status" value="1"/>
</dbReference>
<keyword evidence="1" id="KW-0436">Ligase</keyword>
<feature type="domain" description="Glutamine amidotransferase" evidence="8">
    <location>
        <begin position="31"/>
        <end position="111"/>
    </location>
</feature>
<feature type="non-terminal residue" evidence="9">
    <location>
        <position position="111"/>
    </location>
</feature>
<dbReference type="GO" id="GO:0005829">
    <property type="term" value="C:cytosol"/>
    <property type="evidence" value="ECO:0007669"/>
    <property type="project" value="TreeGrafter"/>
</dbReference>
<reference evidence="9 10" key="1">
    <citation type="journal article" date="2019" name="Nat. Microbiol.">
        <title>Mediterranean grassland soil C-N compound turnover is dependent on rainfall and depth, and is mediated by genomically divergent microorganisms.</title>
        <authorList>
            <person name="Diamond S."/>
            <person name="Andeer P.F."/>
            <person name="Li Z."/>
            <person name="Crits-Christoph A."/>
            <person name="Burstein D."/>
            <person name="Anantharaman K."/>
            <person name="Lane K.R."/>
            <person name="Thomas B.C."/>
            <person name="Pan C."/>
            <person name="Northen T.R."/>
            <person name="Banfield J.F."/>
        </authorList>
    </citation>
    <scope>NUCLEOTIDE SEQUENCE [LARGE SCALE GENOMIC DNA]</scope>
    <source>
        <strain evidence="9">NP_1</strain>
    </source>
</reference>
<evidence type="ECO:0000313" key="10">
    <source>
        <dbReference type="Proteomes" id="UP000315217"/>
    </source>
</evidence>
<keyword evidence="2" id="KW-0547">Nucleotide-binding</keyword>
<feature type="region of interest" description="Disordered" evidence="7">
    <location>
        <begin position="1"/>
        <end position="22"/>
    </location>
</feature>
<dbReference type="PANTHER" id="PTHR11922:SF2">
    <property type="entry name" value="GMP SYNTHASE [GLUTAMINE-HYDROLYZING]"/>
    <property type="match status" value="1"/>
</dbReference>
<dbReference type="EMBL" id="VBAI01000112">
    <property type="protein sequence ID" value="TMJ10586.1"/>
    <property type="molecule type" value="Genomic_DNA"/>
</dbReference>
<dbReference type="InterPro" id="IPR017926">
    <property type="entry name" value="GATASE"/>
</dbReference>
<accession>A0A537LRH3</accession>
<sequence>MTLVGRPGPQLQAPDVPDVLDPRPLTPDTIVVLDFGAQYAQLIARRVREAKVRSLILPYDTPVDEIQALRPKGLILSGGPASVYEPGAPHCDPRIFDGRIPALGICYGMQL</sequence>
<evidence type="ECO:0000256" key="1">
    <source>
        <dbReference type="ARBA" id="ARBA00022598"/>
    </source>
</evidence>
<evidence type="ECO:0000256" key="3">
    <source>
        <dbReference type="ARBA" id="ARBA00022749"/>
    </source>
</evidence>
<evidence type="ECO:0000256" key="6">
    <source>
        <dbReference type="ARBA" id="ARBA00031356"/>
    </source>
</evidence>
<keyword evidence="3" id="KW-0332">GMP biosynthesis</keyword>
<keyword evidence="5" id="KW-0067">ATP-binding</keyword>
<dbReference type="SUPFAM" id="SSF52317">
    <property type="entry name" value="Class I glutamine amidotransferase-like"/>
    <property type="match status" value="1"/>
</dbReference>
<evidence type="ECO:0000256" key="7">
    <source>
        <dbReference type="SAM" id="MobiDB-lite"/>
    </source>
</evidence>
<dbReference type="PROSITE" id="PS51273">
    <property type="entry name" value="GATASE_TYPE_1"/>
    <property type="match status" value="1"/>
</dbReference>
<dbReference type="GO" id="GO:0005524">
    <property type="term" value="F:ATP binding"/>
    <property type="evidence" value="ECO:0007669"/>
    <property type="project" value="UniProtKB-KW"/>
</dbReference>
<dbReference type="Gene3D" id="3.40.50.880">
    <property type="match status" value="1"/>
</dbReference>
<dbReference type="GO" id="GO:0003921">
    <property type="term" value="F:GMP synthase activity"/>
    <property type="evidence" value="ECO:0007669"/>
    <property type="project" value="TreeGrafter"/>
</dbReference>
<dbReference type="AlphaFoldDB" id="A0A537LRH3"/>
<evidence type="ECO:0000313" key="9">
    <source>
        <dbReference type="EMBL" id="TMJ10586.1"/>
    </source>
</evidence>
<proteinExistence type="predicted"/>
<gene>
    <name evidence="9" type="ORF">E6G98_07340</name>
</gene>
<organism evidence="9 10">
    <name type="scientific">Candidatus Segetimicrobium genomatis</name>
    <dbReference type="NCBI Taxonomy" id="2569760"/>
    <lineage>
        <taxon>Bacteria</taxon>
        <taxon>Bacillati</taxon>
        <taxon>Candidatus Sysuimicrobiota</taxon>
        <taxon>Candidatus Sysuimicrobiia</taxon>
        <taxon>Candidatus Sysuimicrobiales</taxon>
        <taxon>Candidatus Segetimicrobiaceae</taxon>
        <taxon>Candidatus Segetimicrobium</taxon>
    </lineage>
</organism>
<dbReference type="Proteomes" id="UP000315217">
    <property type="component" value="Unassembled WGS sequence"/>
</dbReference>
<evidence type="ECO:0000256" key="5">
    <source>
        <dbReference type="ARBA" id="ARBA00022840"/>
    </source>
</evidence>
<evidence type="ECO:0000256" key="4">
    <source>
        <dbReference type="ARBA" id="ARBA00022755"/>
    </source>
</evidence>
<keyword evidence="4" id="KW-0658">Purine biosynthesis</keyword>
<dbReference type="Pfam" id="PF00117">
    <property type="entry name" value="GATase"/>
    <property type="match status" value="1"/>
</dbReference>
<evidence type="ECO:0000256" key="2">
    <source>
        <dbReference type="ARBA" id="ARBA00022741"/>
    </source>
</evidence>
<comment type="caution">
    <text evidence="9">The sequence shown here is derived from an EMBL/GenBank/DDBJ whole genome shotgun (WGS) entry which is preliminary data.</text>
</comment>
<name>A0A537LRH3_9BACT</name>